<comment type="subcellular location">
    <subcellularLocation>
        <location evidence="1">Nucleus</location>
    </subcellularLocation>
</comment>
<evidence type="ECO:0000256" key="1">
    <source>
        <dbReference type="ARBA" id="ARBA00004123"/>
    </source>
</evidence>
<dbReference type="PANTHER" id="PTHR31845">
    <property type="entry name" value="FINGER DOMAIN PROTEIN, PUTATIVE-RELATED"/>
    <property type="match status" value="1"/>
</dbReference>
<sequence length="686" mass="77851">MLETQYKPILAAARKLTRQERQGTLTAAGISVAGGYQLRPAYTSFASPQWTLLSMAGVYRAPFHPSYLLAVSSACARNSTPSVMAHLVQSELSRPRGRYSNGSVRTCQNCARAKIRCNRHGATGSCERCERLGKECHFPETRSTNGGTKRESKDRRIDLLEAKVDQLLATSVSPSLRGNSTANGSPASTVSQSKDAIDKGLLTVEAANMLLNEFRTTLMPHCPFVVVPPQTSAESLRKDKPFLFLTILTATLYDNMPLQRMLEKEVKKKVSDCMIYDGPISFEVLQGLLVHIAWCQYHSRPRRFSQYLHLAISIITDLQLDRAHEYRLWRTRVNFNPEEHKESVSWGHDERRAVLGIFYFSSSVSQILHKQCTFPYMPYFDDCCKLLATDAEYASDQHLLHIVQLQRLSERITFISSQNILGTHGPGSSSERSFREMKLELEQYRASLPCPLNENNILYMQYYTAELYLCQISLFDHKPSTQSPRREVPFQIEALRMGLIAAKALLDHYVCLPLRSEMAFNNAIWIQIGFALTLACKLVVAASEPSIQPHTAELCRALDISSMLSRCILRIQALVTSSLDASGDRDVFYHYEQRLKRVQWWFENRMLSKNKNNSFQPAVQPTDDMSSSTAENSHVESSQLPLDGLNDYTMIPPEVYDMQWPGFFPDATIDEILVDWMEYTKASEQR</sequence>
<dbReference type="GO" id="GO:0000981">
    <property type="term" value="F:DNA-binding transcription factor activity, RNA polymerase II-specific"/>
    <property type="evidence" value="ECO:0007669"/>
    <property type="project" value="InterPro"/>
</dbReference>
<feature type="compositionally biased region" description="Polar residues" evidence="7">
    <location>
        <begin position="612"/>
        <end position="640"/>
    </location>
</feature>
<dbReference type="InterPro" id="IPR036864">
    <property type="entry name" value="Zn2-C6_fun-type_DNA-bd_sf"/>
</dbReference>
<keyword evidence="3" id="KW-0805">Transcription regulation</keyword>
<dbReference type="SUPFAM" id="SSF57701">
    <property type="entry name" value="Zn2/Cys6 DNA-binding domain"/>
    <property type="match status" value="1"/>
</dbReference>
<comment type="caution">
    <text evidence="9">The sequence shown here is derived from an EMBL/GenBank/DDBJ whole genome shotgun (WGS) entry which is preliminary data.</text>
</comment>
<keyword evidence="2" id="KW-0862">Zinc</keyword>
<keyword evidence="4" id="KW-0238">DNA-binding</keyword>
<dbReference type="GO" id="GO:0000976">
    <property type="term" value="F:transcription cis-regulatory region binding"/>
    <property type="evidence" value="ECO:0007669"/>
    <property type="project" value="TreeGrafter"/>
</dbReference>
<evidence type="ECO:0000256" key="4">
    <source>
        <dbReference type="ARBA" id="ARBA00023125"/>
    </source>
</evidence>
<evidence type="ECO:0000256" key="2">
    <source>
        <dbReference type="ARBA" id="ARBA00022833"/>
    </source>
</evidence>
<dbReference type="EMBL" id="BDHI01000014">
    <property type="protein sequence ID" value="GCB23052.1"/>
    <property type="molecule type" value="Genomic_DNA"/>
</dbReference>
<keyword evidence="5" id="KW-0804">Transcription</keyword>
<protein>
    <submittedName>
        <fullName evidence="9">Transcriptional regulator WAR1</fullName>
    </submittedName>
</protein>
<dbReference type="AlphaFoldDB" id="A0A401KUU7"/>
<reference evidence="9 10" key="1">
    <citation type="submission" date="2016-09" db="EMBL/GenBank/DDBJ databases">
        <title>Aspergillus awamori IFM 58123T.</title>
        <authorList>
            <person name="Kusuya Y."/>
            <person name="Shimizu M."/>
            <person name="Takahashi H."/>
            <person name="Yaguchi T."/>
        </authorList>
    </citation>
    <scope>NUCLEOTIDE SEQUENCE [LARGE SCALE GENOMIC DNA]</scope>
    <source>
        <strain evidence="9 10">IFM 58123</strain>
    </source>
</reference>
<dbReference type="PROSITE" id="PS00463">
    <property type="entry name" value="ZN2_CY6_FUNGAL_1"/>
    <property type="match status" value="1"/>
</dbReference>
<proteinExistence type="predicted"/>
<evidence type="ECO:0000256" key="5">
    <source>
        <dbReference type="ARBA" id="ARBA00023163"/>
    </source>
</evidence>
<gene>
    <name evidence="9" type="ORF">AAWM_05937</name>
</gene>
<dbReference type="STRING" id="105351.A0A401KUU7"/>
<dbReference type="Pfam" id="PF00172">
    <property type="entry name" value="Zn_clus"/>
    <property type="match status" value="1"/>
</dbReference>
<accession>A0A401KUU7</accession>
<dbReference type="Proteomes" id="UP000286921">
    <property type="component" value="Unassembled WGS sequence"/>
</dbReference>
<dbReference type="Gene3D" id="4.10.240.10">
    <property type="entry name" value="Zn(2)-C6 fungal-type DNA-binding domain"/>
    <property type="match status" value="1"/>
</dbReference>
<dbReference type="CDD" id="cd00067">
    <property type="entry name" value="GAL4"/>
    <property type="match status" value="1"/>
</dbReference>
<dbReference type="GO" id="GO:0008270">
    <property type="term" value="F:zinc ion binding"/>
    <property type="evidence" value="ECO:0007669"/>
    <property type="project" value="InterPro"/>
</dbReference>
<evidence type="ECO:0000256" key="3">
    <source>
        <dbReference type="ARBA" id="ARBA00023015"/>
    </source>
</evidence>
<dbReference type="InterPro" id="IPR051089">
    <property type="entry name" value="prtT"/>
</dbReference>
<organism evidence="9 10">
    <name type="scientific">Aspergillus awamori</name>
    <name type="common">Black koji mold</name>
    <dbReference type="NCBI Taxonomy" id="105351"/>
    <lineage>
        <taxon>Eukaryota</taxon>
        <taxon>Fungi</taxon>
        <taxon>Dikarya</taxon>
        <taxon>Ascomycota</taxon>
        <taxon>Pezizomycotina</taxon>
        <taxon>Eurotiomycetes</taxon>
        <taxon>Eurotiomycetidae</taxon>
        <taxon>Eurotiales</taxon>
        <taxon>Aspergillaceae</taxon>
        <taxon>Aspergillus</taxon>
    </lineage>
</organism>
<keyword evidence="10" id="KW-1185">Reference proteome</keyword>
<dbReference type="PANTHER" id="PTHR31845:SF37">
    <property type="entry name" value="TRANSCRIPTION FACTOR DOMAIN-CONTAINING PROTEIN"/>
    <property type="match status" value="1"/>
</dbReference>
<evidence type="ECO:0000256" key="6">
    <source>
        <dbReference type="ARBA" id="ARBA00023242"/>
    </source>
</evidence>
<dbReference type="GO" id="GO:0005634">
    <property type="term" value="C:nucleus"/>
    <property type="evidence" value="ECO:0007669"/>
    <property type="project" value="UniProtKB-SubCell"/>
</dbReference>
<feature type="region of interest" description="Disordered" evidence="7">
    <location>
        <begin position="612"/>
        <end position="641"/>
    </location>
</feature>
<dbReference type="PROSITE" id="PS50048">
    <property type="entry name" value="ZN2_CY6_FUNGAL_2"/>
    <property type="match status" value="1"/>
</dbReference>
<feature type="domain" description="Zn(2)-C6 fungal-type" evidence="8">
    <location>
        <begin position="106"/>
        <end position="138"/>
    </location>
</feature>
<evidence type="ECO:0000313" key="9">
    <source>
        <dbReference type="EMBL" id="GCB23052.1"/>
    </source>
</evidence>
<dbReference type="CDD" id="cd12148">
    <property type="entry name" value="fungal_TF_MHR"/>
    <property type="match status" value="1"/>
</dbReference>
<dbReference type="InterPro" id="IPR001138">
    <property type="entry name" value="Zn2Cys6_DnaBD"/>
</dbReference>
<name>A0A401KUU7_ASPAW</name>
<evidence type="ECO:0000256" key="7">
    <source>
        <dbReference type="SAM" id="MobiDB-lite"/>
    </source>
</evidence>
<evidence type="ECO:0000259" key="8">
    <source>
        <dbReference type="PROSITE" id="PS50048"/>
    </source>
</evidence>
<keyword evidence="6" id="KW-0539">Nucleus</keyword>
<dbReference type="SMART" id="SM00066">
    <property type="entry name" value="GAL4"/>
    <property type="match status" value="1"/>
</dbReference>
<evidence type="ECO:0000313" key="10">
    <source>
        <dbReference type="Proteomes" id="UP000286921"/>
    </source>
</evidence>